<keyword evidence="2" id="KW-0597">Phosphoprotein</keyword>
<dbReference type="PRINTS" id="PR01590">
    <property type="entry name" value="HTHFIS"/>
</dbReference>
<dbReference type="GO" id="GO:0000976">
    <property type="term" value="F:transcription cis-regulatory region binding"/>
    <property type="evidence" value="ECO:0007669"/>
    <property type="project" value="TreeGrafter"/>
</dbReference>
<proteinExistence type="predicted"/>
<dbReference type="InterPro" id="IPR001789">
    <property type="entry name" value="Sig_transdc_resp-reg_receiver"/>
</dbReference>
<sequence>MLIEDDAAIAQAIRLALRNVAEVAWFAAPAELPAPLRLDGYDAALLDMNFTPGERDGEAGLDVIDTIRRTDPSLAIVMLTVFGGVTLAVEALKRGASDFLLKPWRNDRLVAAIGTAVALTAMQRAGAAMSLEAIERHAIAQALERNDGNISRAAAALGLTRPALYRRMEKHGL</sequence>
<dbReference type="GO" id="GO:0000156">
    <property type="term" value="F:phosphorelay response regulator activity"/>
    <property type="evidence" value="ECO:0007669"/>
    <property type="project" value="TreeGrafter"/>
</dbReference>
<name>A0A7H0LN43_9SPHN</name>
<gene>
    <name evidence="4" type="ORF">H3Z74_08065</name>
</gene>
<keyword evidence="5" id="KW-1185">Reference proteome</keyword>
<dbReference type="SMART" id="SM00448">
    <property type="entry name" value="REC"/>
    <property type="match status" value="1"/>
</dbReference>
<evidence type="ECO:0000256" key="2">
    <source>
        <dbReference type="PROSITE-ProRule" id="PRU00169"/>
    </source>
</evidence>
<organism evidence="4 5">
    <name type="scientific">Sphingomonas alpina</name>
    <dbReference type="NCBI Taxonomy" id="653931"/>
    <lineage>
        <taxon>Bacteria</taxon>
        <taxon>Pseudomonadati</taxon>
        <taxon>Pseudomonadota</taxon>
        <taxon>Alphaproteobacteria</taxon>
        <taxon>Sphingomonadales</taxon>
        <taxon>Sphingomonadaceae</taxon>
        <taxon>Sphingomonas</taxon>
    </lineage>
</organism>
<dbReference type="EMBL" id="CP061038">
    <property type="protein sequence ID" value="QNQ11096.1"/>
    <property type="molecule type" value="Genomic_DNA"/>
</dbReference>
<dbReference type="InterPro" id="IPR039420">
    <property type="entry name" value="WalR-like"/>
</dbReference>
<dbReference type="Gene3D" id="3.40.50.2300">
    <property type="match status" value="1"/>
</dbReference>
<dbReference type="InterPro" id="IPR009057">
    <property type="entry name" value="Homeodomain-like_sf"/>
</dbReference>
<feature type="domain" description="Response regulatory" evidence="3">
    <location>
        <begin position="1"/>
        <end position="117"/>
    </location>
</feature>
<dbReference type="Pfam" id="PF00072">
    <property type="entry name" value="Response_reg"/>
    <property type="match status" value="1"/>
</dbReference>
<dbReference type="AlphaFoldDB" id="A0A7H0LN43"/>
<evidence type="ECO:0000313" key="4">
    <source>
        <dbReference type="EMBL" id="QNQ11096.1"/>
    </source>
</evidence>
<dbReference type="InterPro" id="IPR011006">
    <property type="entry name" value="CheY-like_superfamily"/>
</dbReference>
<evidence type="ECO:0000313" key="5">
    <source>
        <dbReference type="Proteomes" id="UP000516148"/>
    </source>
</evidence>
<reference evidence="4 5" key="1">
    <citation type="submission" date="2020-09" db="EMBL/GenBank/DDBJ databases">
        <title>Sphingomonas sp., a new species isolated from pork steak.</title>
        <authorList>
            <person name="Heidler von Heilborn D."/>
        </authorList>
    </citation>
    <scope>NUCLEOTIDE SEQUENCE [LARGE SCALE GENOMIC DNA]</scope>
    <source>
        <strain evidence="5">S8-3T</strain>
    </source>
</reference>
<dbReference type="SUPFAM" id="SSF46689">
    <property type="entry name" value="Homeodomain-like"/>
    <property type="match status" value="1"/>
</dbReference>
<dbReference type="InterPro" id="IPR002197">
    <property type="entry name" value="HTH_Fis"/>
</dbReference>
<dbReference type="GO" id="GO:0006355">
    <property type="term" value="P:regulation of DNA-templated transcription"/>
    <property type="evidence" value="ECO:0007669"/>
    <property type="project" value="TreeGrafter"/>
</dbReference>
<dbReference type="PANTHER" id="PTHR48111:SF56">
    <property type="entry name" value="TETRATHIONATE RESPONSE REGULATORY PROTEIN TTRR"/>
    <property type="match status" value="1"/>
</dbReference>
<dbReference type="RefSeq" id="WP_187763382.1">
    <property type="nucleotide sequence ID" value="NZ_CP061038.1"/>
</dbReference>
<dbReference type="Pfam" id="PF02954">
    <property type="entry name" value="HTH_8"/>
    <property type="match status" value="1"/>
</dbReference>
<accession>A0A7H0LN43</accession>
<dbReference type="Proteomes" id="UP000516148">
    <property type="component" value="Chromosome"/>
</dbReference>
<dbReference type="Gene3D" id="1.10.10.60">
    <property type="entry name" value="Homeodomain-like"/>
    <property type="match status" value="1"/>
</dbReference>
<protein>
    <submittedName>
        <fullName evidence="4">Response regulator</fullName>
    </submittedName>
</protein>
<dbReference type="PROSITE" id="PS50110">
    <property type="entry name" value="RESPONSE_REGULATORY"/>
    <property type="match status" value="1"/>
</dbReference>
<evidence type="ECO:0000259" key="3">
    <source>
        <dbReference type="PROSITE" id="PS50110"/>
    </source>
</evidence>
<dbReference type="GO" id="GO:0005829">
    <property type="term" value="C:cytosol"/>
    <property type="evidence" value="ECO:0007669"/>
    <property type="project" value="TreeGrafter"/>
</dbReference>
<keyword evidence="1" id="KW-0238">DNA-binding</keyword>
<evidence type="ECO:0000256" key="1">
    <source>
        <dbReference type="ARBA" id="ARBA00023125"/>
    </source>
</evidence>
<dbReference type="KEGG" id="spap:H3Z74_08065"/>
<dbReference type="PANTHER" id="PTHR48111">
    <property type="entry name" value="REGULATOR OF RPOS"/>
    <property type="match status" value="1"/>
</dbReference>
<feature type="modified residue" description="4-aspartylphosphate" evidence="2">
    <location>
        <position position="47"/>
    </location>
</feature>
<dbReference type="SUPFAM" id="SSF52172">
    <property type="entry name" value="CheY-like"/>
    <property type="match status" value="1"/>
</dbReference>
<dbReference type="GO" id="GO:0032993">
    <property type="term" value="C:protein-DNA complex"/>
    <property type="evidence" value="ECO:0007669"/>
    <property type="project" value="TreeGrafter"/>
</dbReference>